<evidence type="ECO:0000256" key="1">
    <source>
        <dbReference type="ARBA" id="ARBA00022692"/>
    </source>
</evidence>
<feature type="transmembrane region" description="Helical" evidence="4">
    <location>
        <begin position="44"/>
        <end position="67"/>
    </location>
</feature>
<feature type="transmembrane region" description="Helical" evidence="4">
    <location>
        <begin position="167"/>
        <end position="187"/>
    </location>
</feature>
<dbReference type="Pfam" id="PF06779">
    <property type="entry name" value="MFS_4"/>
    <property type="match status" value="1"/>
</dbReference>
<feature type="transmembrane region" description="Helical" evidence="4">
    <location>
        <begin position="274"/>
        <end position="291"/>
    </location>
</feature>
<dbReference type="InterPro" id="IPR010645">
    <property type="entry name" value="MFS_4"/>
</dbReference>
<feature type="transmembrane region" description="Helical" evidence="4">
    <location>
        <begin position="139"/>
        <end position="161"/>
    </location>
</feature>
<proteinExistence type="predicted"/>
<protein>
    <submittedName>
        <fullName evidence="6">Predicted arabinose efflux permease, MFS family</fullName>
    </submittedName>
</protein>
<sequence length="390" mass="40284">MQANAIPFRAMAAILSALLASFLGIGLARFAYTPLVPVLISAGWFKASATAYLGAANLLGYLSGALLSRQLGRRLRPALALRGLMLLATASFFACSAPASFLWFFLWRFLSGVAGGAIMALAALAVLPEVGPERRGLAGGLIFMGVGLGIALSAMAMPFLLSQGLQFTWLTLGGVALLATLLAWFGWPADVPADATPDSDGARLSLPLHALLLEYGMIAFGIVPHILFLVDFVARGLGRGLAAGAGCWLAFGLGALAGPVLAGRLADRIGFARALRLGLGLQALAVALVTLSQRQPALYLSAVLAGAFTPGVVPLVLGRVQELTAGHAAAGSRAWRLSTIAYALGQAVAAYVFSYLFAKTGSHELLFLLGSLTLAAALLIDLAASRRSVA</sequence>
<dbReference type="GO" id="GO:0005886">
    <property type="term" value="C:plasma membrane"/>
    <property type="evidence" value="ECO:0007669"/>
    <property type="project" value="TreeGrafter"/>
</dbReference>
<evidence type="ECO:0000259" key="5">
    <source>
        <dbReference type="PROSITE" id="PS50850"/>
    </source>
</evidence>
<reference evidence="6 7" key="1">
    <citation type="submission" date="2017-06" db="EMBL/GenBank/DDBJ databases">
        <authorList>
            <person name="Kim H.J."/>
            <person name="Triplett B.A."/>
        </authorList>
    </citation>
    <scope>NUCLEOTIDE SEQUENCE [LARGE SCALE GENOMIC DNA]</scope>
    <source>
        <strain evidence="6 7">B29T1</strain>
    </source>
</reference>
<evidence type="ECO:0000313" key="7">
    <source>
        <dbReference type="Proteomes" id="UP000197065"/>
    </source>
</evidence>
<feature type="transmembrane region" description="Helical" evidence="4">
    <location>
        <begin position="297"/>
        <end position="318"/>
    </location>
</feature>
<keyword evidence="7" id="KW-1185">Reference proteome</keyword>
<organism evidence="6 7">
    <name type="scientific">Arboricoccus pini</name>
    <dbReference type="NCBI Taxonomy" id="1963835"/>
    <lineage>
        <taxon>Bacteria</taxon>
        <taxon>Pseudomonadati</taxon>
        <taxon>Pseudomonadota</taxon>
        <taxon>Alphaproteobacteria</taxon>
        <taxon>Geminicoccales</taxon>
        <taxon>Geminicoccaceae</taxon>
        <taxon>Arboricoccus</taxon>
    </lineage>
</organism>
<dbReference type="PANTHER" id="PTHR23537:SF1">
    <property type="entry name" value="SUGAR TRANSPORTER"/>
    <property type="match status" value="1"/>
</dbReference>
<keyword evidence="3 4" id="KW-0472">Membrane</keyword>
<dbReference type="InterPro" id="IPR036259">
    <property type="entry name" value="MFS_trans_sf"/>
</dbReference>
<dbReference type="RefSeq" id="WP_088562725.1">
    <property type="nucleotide sequence ID" value="NZ_FYEH01000016.1"/>
</dbReference>
<dbReference type="SUPFAM" id="SSF103473">
    <property type="entry name" value="MFS general substrate transporter"/>
    <property type="match status" value="1"/>
</dbReference>
<dbReference type="PROSITE" id="PS50850">
    <property type="entry name" value="MFS"/>
    <property type="match status" value="1"/>
</dbReference>
<feature type="transmembrane region" description="Helical" evidence="4">
    <location>
        <begin position="241"/>
        <end position="262"/>
    </location>
</feature>
<evidence type="ECO:0000313" key="6">
    <source>
        <dbReference type="EMBL" id="SNB77349.1"/>
    </source>
</evidence>
<keyword evidence="1 4" id="KW-0812">Transmembrane</keyword>
<accession>A0A212RX34</accession>
<evidence type="ECO:0000256" key="2">
    <source>
        <dbReference type="ARBA" id="ARBA00022989"/>
    </source>
</evidence>
<feature type="transmembrane region" description="Helical" evidence="4">
    <location>
        <begin position="105"/>
        <end position="127"/>
    </location>
</feature>
<dbReference type="Proteomes" id="UP000197065">
    <property type="component" value="Unassembled WGS sequence"/>
</dbReference>
<feature type="transmembrane region" description="Helical" evidence="4">
    <location>
        <begin position="364"/>
        <end position="384"/>
    </location>
</feature>
<evidence type="ECO:0000256" key="3">
    <source>
        <dbReference type="ARBA" id="ARBA00023136"/>
    </source>
</evidence>
<name>A0A212RX34_9PROT</name>
<dbReference type="GO" id="GO:0022857">
    <property type="term" value="F:transmembrane transporter activity"/>
    <property type="evidence" value="ECO:0007669"/>
    <property type="project" value="InterPro"/>
</dbReference>
<evidence type="ECO:0000256" key="4">
    <source>
        <dbReference type="SAM" id="Phobius"/>
    </source>
</evidence>
<dbReference type="EMBL" id="FYEH01000016">
    <property type="protein sequence ID" value="SNB77349.1"/>
    <property type="molecule type" value="Genomic_DNA"/>
</dbReference>
<gene>
    <name evidence="6" type="ORF">SAMN07250955_11665</name>
</gene>
<dbReference type="Gene3D" id="1.20.1250.20">
    <property type="entry name" value="MFS general substrate transporter like domains"/>
    <property type="match status" value="2"/>
</dbReference>
<keyword evidence="2 4" id="KW-1133">Transmembrane helix</keyword>
<feature type="transmembrane region" description="Helical" evidence="4">
    <location>
        <begin position="339"/>
        <end position="358"/>
    </location>
</feature>
<dbReference type="AlphaFoldDB" id="A0A212RX34"/>
<dbReference type="PANTHER" id="PTHR23537">
    <property type="match status" value="1"/>
</dbReference>
<feature type="transmembrane region" description="Helical" evidence="4">
    <location>
        <begin position="79"/>
        <end position="99"/>
    </location>
</feature>
<feature type="transmembrane region" description="Helical" evidence="4">
    <location>
        <begin position="208"/>
        <end position="229"/>
    </location>
</feature>
<dbReference type="InterPro" id="IPR020846">
    <property type="entry name" value="MFS_dom"/>
</dbReference>
<feature type="domain" description="Major facilitator superfamily (MFS) profile" evidence="5">
    <location>
        <begin position="10"/>
        <end position="388"/>
    </location>
</feature>
<dbReference type="OrthoDB" id="9797953at2"/>